<keyword evidence="2 5" id="KW-0547">Nucleotide-binding</keyword>
<dbReference type="PANTHER" id="PTHR10695">
    <property type="entry name" value="DEPHOSPHO-COA KINASE-RELATED"/>
    <property type="match status" value="1"/>
</dbReference>
<evidence type="ECO:0000256" key="5">
    <source>
        <dbReference type="HAMAP-Rule" id="MF_00376"/>
    </source>
</evidence>
<dbReference type="PROSITE" id="PS51219">
    <property type="entry name" value="DPCK"/>
    <property type="match status" value="1"/>
</dbReference>
<dbReference type="GO" id="GO:0004140">
    <property type="term" value="F:dephospho-CoA kinase activity"/>
    <property type="evidence" value="ECO:0007669"/>
    <property type="project" value="UniProtKB-EC"/>
</dbReference>
<comment type="similarity">
    <text evidence="1 5">Belongs to the CoaE family.</text>
</comment>
<accession>A0ABV9LW57</accession>
<dbReference type="EC" id="2.7.1.24" evidence="5 6"/>
<evidence type="ECO:0000256" key="6">
    <source>
        <dbReference type="NCBIfam" id="TIGR00152"/>
    </source>
</evidence>
<dbReference type="EMBL" id="JBHSGU010000002">
    <property type="protein sequence ID" value="MFC4700274.1"/>
    <property type="molecule type" value="Genomic_DNA"/>
</dbReference>
<comment type="function">
    <text evidence="5">Catalyzes the phosphorylation of the 3'-hydroxyl group of dephosphocoenzyme A to form coenzyme A.</text>
</comment>
<dbReference type="Proteomes" id="UP001595897">
    <property type="component" value="Unassembled WGS sequence"/>
</dbReference>
<dbReference type="NCBIfam" id="TIGR00152">
    <property type="entry name" value="dephospho-CoA kinase"/>
    <property type="match status" value="1"/>
</dbReference>
<dbReference type="InterPro" id="IPR027417">
    <property type="entry name" value="P-loop_NTPase"/>
</dbReference>
<evidence type="ECO:0000313" key="8">
    <source>
        <dbReference type="Proteomes" id="UP001595897"/>
    </source>
</evidence>
<dbReference type="CDD" id="cd02022">
    <property type="entry name" value="DPCK"/>
    <property type="match status" value="1"/>
</dbReference>
<comment type="catalytic activity">
    <reaction evidence="5">
        <text>3'-dephospho-CoA + ATP = ADP + CoA + H(+)</text>
        <dbReference type="Rhea" id="RHEA:18245"/>
        <dbReference type="ChEBI" id="CHEBI:15378"/>
        <dbReference type="ChEBI" id="CHEBI:30616"/>
        <dbReference type="ChEBI" id="CHEBI:57287"/>
        <dbReference type="ChEBI" id="CHEBI:57328"/>
        <dbReference type="ChEBI" id="CHEBI:456216"/>
        <dbReference type="EC" id="2.7.1.24"/>
    </reaction>
</comment>
<comment type="subcellular location">
    <subcellularLocation>
        <location evidence="5">Cytoplasm</location>
    </subcellularLocation>
</comment>
<evidence type="ECO:0000256" key="2">
    <source>
        <dbReference type="ARBA" id="ARBA00022741"/>
    </source>
</evidence>
<gene>
    <name evidence="5 7" type="primary">coaE</name>
    <name evidence="7" type="ORF">ACFO4O_08915</name>
</gene>
<dbReference type="PANTHER" id="PTHR10695:SF46">
    <property type="entry name" value="BIFUNCTIONAL COENZYME A SYNTHASE-RELATED"/>
    <property type="match status" value="1"/>
</dbReference>
<organism evidence="7 8">
    <name type="scientific">Glaciecola siphonariae</name>
    <dbReference type="NCBI Taxonomy" id="521012"/>
    <lineage>
        <taxon>Bacteria</taxon>
        <taxon>Pseudomonadati</taxon>
        <taxon>Pseudomonadota</taxon>
        <taxon>Gammaproteobacteria</taxon>
        <taxon>Alteromonadales</taxon>
        <taxon>Alteromonadaceae</taxon>
        <taxon>Glaciecola</taxon>
    </lineage>
</organism>
<sequence>MSDFVVGLTGGIGSGKTTVTNLFAEHGITIVDADIIAREVVAVGSSGLQQIAHHFGKDVLLKSGELNRPKLREIVFAKPEHKAWLDALLHPLIREQMQLQTKQASSAYCILSVPLLVENSLVHMVNRVLVVDVDENTQLKRAVSRDSAQGSDEATIKAIMQNQCTRQERLAVADDVVNNNHSEADLSAQVDTLHTKYLTLASQTPRSPT</sequence>
<proteinExistence type="inferred from homology"/>
<dbReference type="Pfam" id="PF01121">
    <property type="entry name" value="CoaE"/>
    <property type="match status" value="1"/>
</dbReference>
<dbReference type="HAMAP" id="MF_00376">
    <property type="entry name" value="Dephospho_CoA_kinase"/>
    <property type="match status" value="1"/>
</dbReference>
<dbReference type="InterPro" id="IPR001977">
    <property type="entry name" value="Depp_CoAkinase"/>
</dbReference>
<keyword evidence="3 5" id="KW-0067">ATP-binding</keyword>
<keyword evidence="5 7" id="KW-0418">Kinase</keyword>
<name>A0ABV9LW57_9ALTE</name>
<feature type="binding site" evidence="5">
    <location>
        <begin position="13"/>
        <end position="18"/>
    </location>
    <ligand>
        <name>ATP</name>
        <dbReference type="ChEBI" id="CHEBI:30616"/>
    </ligand>
</feature>
<evidence type="ECO:0000256" key="4">
    <source>
        <dbReference type="ARBA" id="ARBA00022993"/>
    </source>
</evidence>
<dbReference type="SUPFAM" id="SSF52540">
    <property type="entry name" value="P-loop containing nucleoside triphosphate hydrolases"/>
    <property type="match status" value="1"/>
</dbReference>
<reference evidence="8" key="1">
    <citation type="journal article" date="2019" name="Int. J. Syst. Evol. Microbiol.">
        <title>The Global Catalogue of Microorganisms (GCM) 10K type strain sequencing project: providing services to taxonomists for standard genome sequencing and annotation.</title>
        <authorList>
            <consortium name="The Broad Institute Genomics Platform"/>
            <consortium name="The Broad Institute Genome Sequencing Center for Infectious Disease"/>
            <person name="Wu L."/>
            <person name="Ma J."/>
        </authorList>
    </citation>
    <scope>NUCLEOTIDE SEQUENCE [LARGE SCALE GENOMIC DNA]</scope>
    <source>
        <strain evidence="8">KACC 12507</strain>
    </source>
</reference>
<evidence type="ECO:0000313" key="7">
    <source>
        <dbReference type="EMBL" id="MFC4700274.1"/>
    </source>
</evidence>
<keyword evidence="5 7" id="KW-0808">Transferase</keyword>
<dbReference type="RefSeq" id="WP_382407550.1">
    <property type="nucleotide sequence ID" value="NZ_JBHSGU010000002.1"/>
</dbReference>
<dbReference type="Gene3D" id="3.40.50.300">
    <property type="entry name" value="P-loop containing nucleotide triphosphate hydrolases"/>
    <property type="match status" value="1"/>
</dbReference>
<keyword evidence="5" id="KW-0963">Cytoplasm</keyword>
<keyword evidence="8" id="KW-1185">Reference proteome</keyword>
<keyword evidence="4 5" id="KW-0173">Coenzyme A biosynthesis</keyword>
<protein>
    <recommendedName>
        <fullName evidence="5 6">Dephospho-CoA kinase</fullName>
        <ecNumber evidence="5 6">2.7.1.24</ecNumber>
    </recommendedName>
    <alternativeName>
        <fullName evidence="5">Dephosphocoenzyme A kinase</fullName>
    </alternativeName>
</protein>
<evidence type="ECO:0000256" key="3">
    <source>
        <dbReference type="ARBA" id="ARBA00022840"/>
    </source>
</evidence>
<evidence type="ECO:0000256" key="1">
    <source>
        <dbReference type="ARBA" id="ARBA00009018"/>
    </source>
</evidence>
<comment type="pathway">
    <text evidence="5">Cofactor biosynthesis; coenzyme A biosynthesis; CoA from (R)-pantothenate: step 5/5.</text>
</comment>
<comment type="caution">
    <text evidence="7">The sequence shown here is derived from an EMBL/GenBank/DDBJ whole genome shotgun (WGS) entry which is preliminary data.</text>
</comment>